<name>A0A915HQW9_ROMCU</name>
<dbReference type="WBParaSite" id="nRc.2.0.1.t03850-RA">
    <property type="protein sequence ID" value="nRc.2.0.1.t03850-RA"/>
    <property type="gene ID" value="nRc.2.0.1.g03850"/>
</dbReference>
<reference evidence="2" key="1">
    <citation type="submission" date="2022-11" db="UniProtKB">
        <authorList>
            <consortium name="WormBaseParasite"/>
        </authorList>
    </citation>
    <scope>IDENTIFICATION</scope>
</reference>
<dbReference type="InterPro" id="IPR009003">
    <property type="entry name" value="Peptidase_S1_PA"/>
</dbReference>
<evidence type="ECO:0000313" key="2">
    <source>
        <dbReference type="WBParaSite" id="nRc.2.0.1.t03850-RA"/>
    </source>
</evidence>
<proteinExistence type="predicted"/>
<dbReference type="Proteomes" id="UP000887565">
    <property type="component" value="Unplaced"/>
</dbReference>
<organism evidence="1 2">
    <name type="scientific">Romanomermis culicivorax</name>
    <name type="common">Nematode worm</name>
    <dbReference type="NCBI Taxonomy" id="13658"/>
    <lineage>
        <taxon>Eukaryota</taxon>
        <taxon>Metazoa</taxon>
        <taxon>Ecdysozoa</taxon>
        <taxon>Nematoda</taxon>
        <taxon>Enoplea</taxon>
        <taxon>Dorylaimia</taxon>
        <taxon>Mermithida</taxon>
        <taxon>Mermithoidea</taxon>
        <taxon>Mermithidae</taxon>
        <taxon>Romanomermis</taxon>
    </lineage>
</organism>
<sequence>GIDGNGALVTANISSIYDINGTGHAYGFVKNGARAVPGDSGSPIVCEADDKIFAQGTHSVVYDDNSGLTE</sequence>
<evidence type="ECO:0000313" key="1">
    <source>
        <dbReference type="Proteomes" id="UP000887565"/>
    </source>
</evidence>
<accession>A0A915HQW9</accession>
<keyword evidence="1" id="KW-1185">Reference proteome</keyword>
<dbReference type="AlphaFoldDB" id="A0A915HQW9"/>
<protein>
    <submittedName>
        <fullName evidence="2">Uncharacterized protein</fullName>
    </submittedName>
</protein>
<dbReference type="SUPFAM" id="SSF50494">
    <property type="entry name" value="Trypsin-like serine proteases"/>
    <property type="match status" value="1"/>
</dbReference>